<keyword evidence="2 6" id="KW-0812">Transmembrane</keyword>
<dbReference type="EMBL" id="KV878586">
    <property type="protein sequence ID" value="OJJ59283.1"/>
    <property type="molecule type" value="Genomic_DNA"/>
</dbReference>
<reference evidence="8" key="1">
    <citation type="journal article" date="2017" name="Genome Biol.">
        <title>Comparative genomics reveals high biological diversity and specific adaptations in the industrially and medically important fungal genus Aspergillus.</title>
        <authorList>
            <person name="de Vries R.P."/>
            <person name="Riley R."/>
            <person name="Wiebenga A."/>
            <person name="Aguilar-Osorio G."/>
            <person name="Amillis S."/>
            <person name="Uchima C.A."/>
            <person name="Anderluh G."/>
            <person name="Asadollahi M."/>
            <person name="Askin M."/>
            <person name="Barry K."/>
            <person name="Battaglia E."/>
            <person name="Bayram O."/>
            <person name="Benocci T."/>
            <person name="Braus-Stromeyer S.A."/>
            <person name="Caldana C."/>
            <person name="Canovas D."/>
            <person name="Cerqueira G.C."/>
            <person name="Chen F."/>
            <person name="Chen W."/>
            <person name="Choi C."/>
            <person name="Clum A."/>
            <person name="Dos Santos R.A."/>
            <person name="Damasio A.R."/>
            <person name="Diallinas G."/>
            <person name="Emri T."/>
            <person name="Fekete E."/>
            <person name="Flipphi M."/>
            <person name="Freyberg S."/>
            <person name="Gallo A."/>
            <person name="Gournas C."/>
            <person name="Habgood R."/>
            <person name="Hainaut M."/>
            <person name="Harispe M.L."/>
            <person name="Henrissat B."/>
            <person name="Hilden K.S."/>
            <person name="Hope R."/>
            <person name="Hossain A."/>
            <person name="Karabika E."/>
            <person name="Karaffa L."/>
            <person name="Karanyi Z."/>
            <person name="Krasevec N."/>
            <person name="Kuo A."/>
            <person name="Kusch H."/>
            <person name="LaButti K."/>
            <person name="Lagendijk E.L."/>
            <person name="Lapidus A."/>
            <person name="Levasseur A."/>
            <person name="Lindquist E."/>
            <person name="Lipzen A."/>
            <person name="Logrieco A.F."/>
            <person name="MacCabe A."/>
            <person name="Maekelae M.R."/>
            <person name="Malavazi I."/>
            <person name="Melin P."/>
            <person name="Meyer V."/>
            <person name="Mielnichuk N."/>
            <person name="Miskei M."/>
            <person name="Molnar A.P."/>
            <person name="Mule G."/>
            <person name="Ngan C.Y."/>
            <person name="Orejas M."/>
            <person name="Orosz E."/>
            <person name="Ouedraogo J.P."/>
            <person name="Overkamp K.M."/>
            <person name="Park H.-S."/>
            <person name="Perrone G."/>
            <person name="Piumi F."/>
            <person name="Punt P.J."/>
            <person name="Ram A.F."/>
            <person name="Ramon A."/>
            <person name="Rauscher S."/>
            <person name="Record E."/>
            <person name="Riano-Pachon D.M."/>
            <person name="Robert V."/>
            <person name="Roehrig J."/>
            <person name="Ruller R."/>
            <person name="Salamov A."/>
            <person name="Salih N.S."/>
            <person name="Samson R.A."/>
            <person name="Sandor E."/>
            <person name="Sanguinetti M."/>
            <person name="Schuetze T."/>
            <person name="Sepcic K."/>
            <person name="Shelest E."/>
            <person name="Sherlock G."/>
            <person name="Sophianopoulou V."/>
            <person name="Squina F.M."/>
            <person name="Sun H."/>
            <person name="Susca A."/>
            <person name="Todd R.B."/>
            <person name="Tsang A."/>
            <person name="Unkles S.E."/>
            <person name="van de Wiele N."/>
            <person name="van Rossen-Uffink D."/>
            <person name="Oliveira J.V."/>
            <person name="Vesth T.C."/>
            <person name="Visser J."/>
            <person name="Yu J.-H."/>
            <person name="Zhou M."/>
            <person name="Andersen M.R."/>
            <person name="Archer D.B."/>
            <person name="Baker S.E."/>
            <person name="Benoit I."/>
            <person name="Brakhage A.A."/>
            <person name="Braus G.H."/>
            <person name="Fischer R."/>
            <person name="Frisvad J.C."/>
            <person name="Goldman G.H."/>
            <person name="Houbraken J."/>
            <person name="Oakley B."/>
            <person name="Pocsi I."/>
            <person name="Scazzocchio C."/>
            <person name="Seiboth B."/>
            <person name="vanKuyk P.A."/>
            <person name="Wortman J."/>
            <person name="Dyer P.S."/>
            <person name="Grigoriev I.V."/>
        </authorList>
    </citation>
    <scope>NUCLEOTIDE SEQUENCE [LARGE SCALE GENOMIC DNA]</scope>
    <source>
        <strain evidence="8">CBS 593.65</strain>
    </source>
</reference>
<dbReference type="STRING" id="1036612.A0A1L9TJ01"/>
<evidence type="ECO:0000256" key="4">
    <source>
        <dbReference type="ARBA" id="ARBA00023136"/>
    </source>
</evidence>
<name>A0A1L9TJ01_9EURO</name>
<feature type="region of interest" description="Disordered" evidence="5">
    <location>
        <begin position="140"/>
        <end position="199"/>
    </location>
</feature>
<dbReference type="OrthoDB" id="5414836at2759"/>
<keyword evidence="3 6" id="KW-1133">Transmembrane helix</keyword>
<evidence type="ECO:0000256" key="5">
    <source>
        <dbReference type="SAM" id="MobiDB-lite"/>
    </source>
</evidence>
<comment type="subcellular location">
    <subcellularLocation>
        <location evidence="1">Membrane</location>
        <topology evidence="1">Single-pass membrane protein</topology>
    </subcellularLocation>
</comment>
<organism evidence="7 8">
    <name type="scientific">Aspergillus sydowii CBS 593.65</name>
    <dbReference type="NCBI Taxonomy" id="1036612"/>
    <lineage>
        <taxon>Eukaryota</taxon>
        <taxon>Fungi</taxon>
        <taxon>Dikarya</taxon>
        <taxon>Ascomycota</taxon>
        <taxon>Pezizomycotina</taxon>
        <taxon>Eurotiomycetes</taxon>
        <taxon>Eurotiomycetidae</taxon>
        <taxon>Eurotiales</taxon>
        <taxon>Aspergillaceae</taxon>
        <taxon>Aspergillus</taxon>
        <taxon>Aspergillus subgen. Nidulantes</taxon>
    </lineage>
</organism>
<dbReference type="Proteomes" id="UP000184356">
    <property type="component" value="Unassembled WGS sequence"/>
</dbReference>
<dbReference type="GeneID" id="63760997"/>
<keyword evidence="4 6" id="KW-0472">Membrane</keyword>
<keyword evidence="8" id="KW-1185">Reference proteome</keyword>
<evidence type="ECO:0000256" key="1">
    <source>
        <dbReference type="ARBA" id="ARBA00004167"/>
    </source>
</evidence>
<dbReference type="GO" id="GO:0071944">
    <property type="term" value="C:cell periphery"/>
    <property type="evidence" value="ECO:0007669"/>
    <property type="project" value="UniProtKB-ARBA"/>
</dbReference>
<evidence type="ECO:0000256" key="3">
    <source>
        <dbReference type="ARBA" id="ARBA00022989"/>
    </source>
</evidence>
<sequence>MKDCADCIREKGRINDYFDVGDAQEILKIVNLCQSLYTTDHSEMVSAMSVILETGSVYGFISPTKSPTSTSVPTMTGSSDAGTTTDAGSSDSAASTEDSSTSESSAWIAGPVVGSVAGVFLIIGAPFLIIRRLNRREEAQDAAEQGSGPDKLHEKPELSAEERIRHELDGQNALETEARVPPQELYSGEAVELPAGNGK</sequence>
<feature type="compositionally biased region" description="Basic and acidic residues" evidence="5">
    <location>
        <begin position="150"/>
        <end position="169"/>
    </location>
</feature>
<dbReference type="RefSeq" id="XP_040703089.1">
    <property type="nucleotide sequence ID" value="XM_040844924.1"/>
</dbReference>
<dbReference type="GO" id="GO:0016020">
    <property type="term" value="C:membrane"/>
    <property type="evidence" value="ECO:0007669"/>
    <property type="project" value="UniProtKB-SubCell"/>
</dbReference>
<protein>
    <submittedName>
        <fullName evidence="7">Uncharacterized protein</fullName>
    </submittedName>
</protein>
<feature type="region of interest" description="Disordered" evidence="5">
    <location>
        <begin position="63"/>
        <end position="105"/>
    </location>
</feature>
<evidence type="ECO:0000313" key="8">
    <source>
        <dbReference type="Proteomes" id="UP000184356"/>
    </source>
</evidence>
<dbReference type="VEuPathDB" id="FungiDB:ASPSYDRAFT_31891"/>
<accession>A0A1L9TJ01</accession>
<gene>
    <name evidence="7" type="ORF">ASPSYDRAFT_31891</name>
</gene>
<dbReference type="AlphaFoldDB" id="A0A1L9TJ01"/>
<evidence type="ECO:0000313" key="7">
    <source>
        <dbReference type="EMBL" id="OJJ59283.1"/>
    </source>
</evidence>
<dbReference type="InterPro" id="IPR051694">
    <property type="entry name" value="Immunoregulatory_rcpt-like"/>
</dbReference>
<proteinExistence type="predicted"/>
<evidence type="ECO:0000256" key="6">
    <source>
        <dbReference type="SAM" id="Phobius"/>
    </source>
</evidence>
<dbReference type="PANTHER" id="PTHR15549">
    <property type="entry name" value="PAIRED IMMUNOGLOBULIN-LIKE TYPE 2 RECEPTOR"/>
    <property type="match status" value="1"/>
</dbReference>
<evidence type="ECO:0000256" key="2">
    <source>
        <dbReference type="ARBA" id="ARBA00022692"/>
    </source>
</evidence>
<feature type="transmembrane region" description="Helical" evidence="6">
    <location>
        <begin position="106"/>
        <end position="130"/>
    </location>
</feature>